<dbReference type="NCBIfam" id="NF001613">
    <property type="entry name" value="PRK00400.1-5"/>
    <property type="match status" value="1"/>
</dbReference>
<dbReference type="GO" id="GO:0005524">
    <property type="term" value="F:ATP binding"/>
    <property type="evidence" value="ECO:0007669"/>
    <property type="project" value="UniProtKB-KW"/>
</dbReference>
<evidence type="ECO:0000313" key="13">
    <source>
        <dbReference type="Proteomes" id="UP000018851"/>
    </source>
</evidence>
<sequence length="106" mass="11178">MSDTIDRLTRIIAERRGADPSTSYVAKLTARGRAKIAQKVGEEAVETVIAAVAGDRAGVTAEAADLVFHLAILLADMDLGFADVLAELDRRDGVSGLVEKAARSPE</sequence>
<keyword evidence="8 11" id="KW-0378">Hydrolase</keyword>
<comment type="subcellular location">
    <subcellularLocation>
        <location evidence="2 11">Cytoplasm</location>
    </subcellularLocation>
</comment>
<comment type="pathway">
    <text evidence="3 11">Amino-acid biosynthesis; L-histidine biosynthesis; L-histidine from 5-phospho-alpha-D-ribose 1-diphosphate: step 2/9.</text>
</comment>
<evidence type="ECO:0000256" key="4">
    <source>
        <dbReference type="ARBA" id="ARBA00009392"/>
    </source>
</evidence>
<dbReference type="KEGG" id="ssan:NX02_27945"/>
<evidence type="ECO:0000256" key="7">
    <source>
        <dbReference type="ARBA" id="ARBA00022741"/>
    </source>
</evidence>
<evidence type="ECO:0000256" key="3">
    <source>
        <dbReference type="ARBA" id="ARBA00005204"/>
    </source>
</evidence>
<keyword evidence="13" id="KW-1185">Reference proteome</keyword>
<evidence type="ECO:0000256" key="2">
    <source>
        <dbReference type="ARBA" id="ARBA00004496"/>
    </source>
</evidence>
<accession>W0AKT3</accession>
<dbReference type="PANTHER" id="PTHR42945:SF9">
    <property type="entry name" value="HISTIDINE BIOSYNTHESIS BIFUNCTIONAL PROTEIN HISIE"/>
    <property type="match status" value="1"/>
</dbReference>
<dbReference type="AlphaFoldDB" id="W0AKT3"/>
<comment type="catalytic activity">
    <reaction evidence="1 11">
        <text>1-(5-phospho-beta-D-ribosyl)-ATP + H2O = 1-(5-phospho-beta-D-ribosyl)-5'-AMP + diphosphate + H(+)</text>
        <dbReference type="Rhea" id="RHEA:22828"/>
        <dbReference type="ChEBI" id="CHEBI:15377"/>
        <dbReference type="ChEBI" id="CHEBI:15378"/>
        <dbReference type="ChEBI" id="CHEBI:33019"/>
        <dbReference type="ChEBI" id="CHEBI:59457"/>
        <dbReference type="ChEBI" id="CHEBI:73183"/>
        <dbReference type="EC" id="3.6.1.31"/>
    </reaction>
</comment>
<keyword evidence="9 11" id="KW-0067">ATP-binding</keyword>
<dbReference type="OrthoDB" id="9814738at2"/>
<dbReference type="SUPFAM" id="SSF101386">
    <property type="entry name" value="all-alpha NTP pyrophosphatases"/>
    <property type="match status" value="1"/>
</dbReference>
<keyword evidence="10 11" id="KW-0368">Histidine biosynthesis</keyword>
<dbReference type="InterPro" id="IPR008179">
    <property type="entry name" value="HisE"/>
</dbReference>
<gene>
    <name evidence="11" type="primary">hisE</name>
    <name evidence="12" type="ORF">NX02_27945</name>
</gene>
<dbReference type="GO" id="GO:0004636">
    <property type="term" value="F:phosphoribosyl-ATP diphosphatase activity"/>
    <property type="evidence" value="ECO:0007669"/>
    <property type="project" value="UniProtKB-UniRule"/>
</dbReference>
<dbReference type="EMBL" id="CP006644">
    <property type="protein sequence ID" value="AHE57172.1"/>
    <property type="molecule type" value="Genomic_DNA"/>
</dbReference>
<evidence type="ECO:0000256" key="5">
    <source>
        <dbReference type="ARBA" id="ARBA00022490"/>
    </source>
</evidence>
<dbReference type="Proteomes" id="UP000018851">
    <property type="component" value="Chromosome"/>
</dbReference>
<evidence type="ECO:0000256" key="1">
    <source>
        <dbReference type="ARBA" id="ARBA00001460"/>
    </source>
</evidence>
<comment type="similarity">
    <text evidence="4 11">Belongs to the PRA-PH family.</text>
</comment>
<dbReference type="PATRIC" id="fig|1123269.5.peg.5483"/>
<dbReference type="CDD" id="cd11534">
    <property type="entry name" value="NTP-PPase_HisIE_like"/>
    <property type="match status" value="1"/>
</dbReference>
<evidence type="ECO:0000256" key="9">
    <source>
        <dbReference type="ARBA" id="ARBA00022840"/>
    </source>
</evidence>
<dbReference type="HAMAP" id="MF_01020">
    <property type="entry name" value="HisE"/>
    <property type="match status" value="1"/>
</dbReference>
<dbReference type="STRING" id="1123269.NX02_27945"/>
<dbReference type="RefSeq" id="WP_025295264.1">
    <property type="nucleotide sequence ID" value="NZ_CP006644.1"/>
</dbReference>
<name>W0AKT3_9SPHN</name>
<dbReference type="EC" id="3.6.1.31" evidence="11"/>
<reference evidence="12 13" key="1">
    <citation type="submission" date="2013-07" db="EMBL/GenBank/DDBJ databases">
        <title>Completed genome of Sphingomonas sanxanigenens NX02.</title>
        <authorList>
            <person name="Ma T."/>
            <person name="Huang H."/>
            <person name="Wu M."/>
            <person name="Li X."/>
            <person name="Li G."/>
        </authorList>
    </citation>
    <scope>NUCLEOTIDE SEQUENCE [LARGE SCALE GENOMIC DNA]</scope>
    <source>
        <strain evidence="12 13">NX02</strain>
    </source>
</reference>
<dbReference type="Gene3D" id="1.10.287.1080">
    <property type="entry name" value="MazG-like"/>
    <property type="match status" value="1"/>
</dbReference>
<keyword evidence="6 11" id="KW-0028">Amino-acid biosynthesis</keyword>
<evidence type="ECO:0000256" key="6">
    <source>
        <dbReference type="ARBA" id="ARBA00022605"/>
    </source>
</evidence>
<organism evidence="12 13">
    <name type="scientific">Sphingomonas sanxanigenens DSM 19645 = NX02</name>
    <dbReference type="NCBI Taxonomy" id="1123269"/>
    <lineage>
        <taxon>Bacteria</taxon>
        <taxon>Pseudomonadati</taxon>
        <taxon>Pseudomonadota</taxon>
        <taxon>Alphaproteobacteria</taxon>
        <taxon>Sphingomonadales</taxon>
        <taxon>Sphingomonadaceae</taxon>
        <taxon>Sphingomonas</taxon>
    </lineage>
</organism>
<dbReference type="UniPathway" id="UPA00031">
    <property type="reaction ID" value="UER00007"/>
</dbReference>
<dbReference type="GO" id="GO:0000105">
    <property type="term" value="P:L-histidine biosynthetic process"/>
    <property type="evidence" value="ECO:0007669"/>
    <property type="project" value="UniProtKB-UniRule"/>
</dbReference>
<evidence type="ECO:0000256" key="8">
    <source>
        <dbReference type="ARBA" id="ARBA00022801"/>
    </source>
</evidence>
<dbReference type="PANTHER" id="PTHR42945">
    <property type="entry name" value="HISTIDINE BIOSYNTHESIS BIFUNCTIONAL PROTEIN"/>
    <property type="match status" value="1"/>
</dbReference>
<evidence type="ECO:0000313" key="12">
    <source>
        <dbReference type="EMBL" id="AHE57172.1"/>
    </source>
</evidence>
<protein>
    <recommendedName>
        <fullName evidence="11">Phosphoribosyl-ATP pyrophosphatase</fullName>
        <shortName evidence="11">PRA-PH</shortName>
        <ecNumber evidence="11">3.6.1.31</ecNumber>
    </recommendedName>
</protein>
<dbReference type="HOGENOM" id="CLU_123337_1_2_5"/>
<evidence type="ECO:0000256" key="10">
    <source>
        <dbReference type="ARBA" id="ARBA00023102"/>
    </source>
</evidence>
<dbReference type="GO" id="GO:0005737">
    <property type="term" value="C:cytoplasm"/>
    <property type="evidence" value="ECO:0007669"/>
    <property type="project" value="UniProtKB-SubCell"/>
</dbReference>
<proteinExistence type="inferred from homology"/>
<dbReference type="Pfam" id="PF01503">
    <property type="entry name" value="PRA-PH"/>
    <property type="match status" value="1"/>
</dbReference>
<dbReference type="InterPro" id="IPR021130">
    <property type="entry name" value="PRib-ATP_PPHydrolase-like"/>
</dbReference>
<keyword evidence="7 11" id="KW-0547">Nucleotide-binding</keyword>
<dbReference type="NCBIfam" id="NF001611">
    <property type="entry name" value="PRK00400.1-3"/>
    <property type="match status" value="1"/>
</dbReference>
<dbReference type="NCBIfam" id="TIGR03188">
    <property type="entry name" value="histidine_hisI"/>
    <property type="match status" value="1"/>
</dbReference>
<keyword evidence="5 11" id="KW-0963">Cytoplasm</keyword>
<dbReference type="eggNOG" id="COG0140">
    <property type="taxonomic scope" value="Bacteria"/>
</dbReference>
<evidence type="ECO:0000256" key="11">
    <source>
        <dbReference type="HAMAP-Rule" id="MF_01020"/>
    </source>
</evidence>